<dbReference type="STRING" id="109376.A0A0D3B9B3"/>
<dbReference type="PANTHER" id="PTHR12202:SF0">
    <property type="entry name" value="ESF1 HOMOLOG"/>
    <property type="match status" value="1"/>
</dbReference>
<evidence type="ECO:0000256" key="5">
    <source>
        <dbReference type="SAM" id="MobiDB-lite"/>
    </source>
</evidence>
<feature type="domain" description="ESF1 RRM" evidence="7">
    <location>
        <begin position="118"/>
        <end position="170"/>
    </location>
</feature>
<evidence type="ECO:0000256" key="3">
    <source>
        <dbReference type="ARBA" id="ARBA00023054"/>
    </source>
</evidence>
<evidence type="ECO:0000256" key="4">
    <source>
        <dbReference type="ARBA" id="ARBA00023242"/>
    </source>
</evidence>
<feature type="region of interest" description="Disordered" evidence="5">
    <location>
        <begin position="262"/>
        <end position="281"/>
    </location>
</feature>
<dbReference type="PANTHER" id="PTHR12202">
    <property type="entry name" value="ESF1 HOMOLOG"/>
    <property type="match status" value="1"/>
</dbReference>
<accession>A0A0D3B9B3</accession>
<evidence type="ECO:0000256" key="1">
    <source>
        <dbReference type="ARBA" id="ARBA00004604"/>
    </source>
</evidence>
<evidence type="ECO:0000313" key="9">
    <source>
        <dbReference type="Proteomes" id="UP000032141"/>
    </source>
</evidence>
<proteinExistence type="inferred from homology"/>
<organism evidence="8 9">
    <name type="scientific">Brassica oleracea var. oleracea</name>
    <dbReference type="NCBI Taxonomy" id="109376"/>
    <lineage>
        <taxon>Eukaryota</taxon>
        <taxon>Viridiplantae</taxon>
        <taxon>Streptophyta</taxon>
        <taxon>Embryophyta</taxon>
        <taxon>Tracheophyta</taxon>
        <taxon>Spermatophyta</taxon>
        <taxon>Magnoliopsida</taxon>
        <taxon>eudicotyledons</taxon>
        <taxon>Gunneridae</taxon>
        <taxon>Pentapetalae</taxon>
        <taxon>rosids</taxon>
        <taxon>malvids</taxon>
        <taxon>Brassicales</taxon>
        <taxon>Brassicaceae</taxon>
        <taxon>Brassiceae</taxon>
        <taxon>Brassica</taxon>
    </lineage>
</organism>
<feature type="region of interest" description="Disordered" evidence="5">
    <location>
        <begin position="293"/>
        <end position="320"/>
    </location>
</feature>
<dbReference type="AlphaFoldDB" id="A0A0D3B9B3"/>
<feature type="domain" description="NUC153" evidence="6">
    <location>
        <begin position="374"/>
        <end position="397"/>
    </location>
</feature>
<dbReference type="EnsemblPlants" id="Bo3g055290.1">
    <property type="protein sequence ID" value="Bo3g055290.1"/>
    <property type="gene ID" value="Bo3g055290"/>
</dbReference>
<dbReference type="Gramene" id="Bo3g055290.1">
    <property type="protein sequence ID" value="Bo3g055290.1"/>
    <property type="gene ID" value="Bo3g055290"/>
</dbReference>
<feature type="compositionally biased region" description="Basic and acidic residues" evidence="5">
    <location>
        <begin position="408"/>
        <end position="436"/>
    </location>
</feature>
<keyword evidence="4" id="KW-0539">Nucleus</keyword>
<comment type="subcellular location">
    <subcellularLocation>
        <location evidence="1">Nucleus</location>
        <location evidence="1">Nucleolus</location>
    </subcellularLocation>
</comment>
<evidence type="ECO:0000259" key="6">
    <source>
        <dbReference type="Pfam" id="PF08159"/>
    </source>
</evidence>
<evidence type="ECO:0000259" key="7">
    <source>
        <dbReference type="Pfam" id="PF25121"/>
    </source>
</evidence>
<protein>
    <submittedName>
        <fullName evidence="8">Uncharacterized protein</fullName>
    </submittedName>
</protein>
<reference evidence="8 9" key="1">
    <citation type="journal article" date="2014" name="Genome Biol.">
        <title>Transcriptome and methylome profiling reveals relics of genome dominance in the mesopolyploid Brassica oleracea.</title>
        <authorList>
            <person name="Parkin I.A."/>
            <person name="Koh C."/>
            <person name="Tang H."/>
            <person name="Robinson S.J."/>
            <person name="Kagale S."/>
            <person name="Clarke W.E."/>
            <person name="Town C.D."/>
            <person name="Nixon J."/>
            <person name="Krishnakumar V."/>
            <person name="Bidwell S.L."/>
            <person name="Denoeud F."/>
            <person name="Belcram H."/>
            <person name="Links M.G."/>
            <person name="Just J."/>
            <person name="Clarke C."/>
            <person name="Bender T."/>
            <person name="Huebert T."/>
            <person name="Mason A.S."/>
            <person name="Pires J.C."/>
            <person name="Barker G."/>
            <person name="Moore J."/>
            <person name="Walley P.G."/>
            <person name="Manoli S."/>
            <person name="Batley J."/>
            <person name="Edwards D."/>
            <person name="Nelson M.N."/>
            <person name="Wang X."/>
            <person name="Paterson A.H."/>
            <person name="King G."/>
            <person name="Bancroft I."/>
            <person name="Chalhoub B."/>
            <person name="Sharpe A.G."/>
        </authorList>
    </citation>
    <scope>NUCLEOTIDE SEQUENCE</scope>
    <source>
        <strain evidence="8 9">cv. TO1000</strain>
    </source>
</reference>
<dbReference type="HOGENOM" id="CLU_574094_0_0_1"/>
<dbReference type="Pfam" id="PF25121">
    <property type="entry name" value="RRM_ESF1"/>
    <property type="match status" value="1"/>
</dbReference>
<sequence length="476" mass="54070">MDESNRLRWPIDQSSNKYYSPKQIENQRTNKLILVVDQSDPFKLTLITDFKEFHGPAIPIGGGDNKKEDEDVINERICVNTKKVNLITQPNLLGLHVVHLLVPPFLARQAFFFFLGWYYFAVAECDSSATANLLYNSCDGTELVRSSIKLDLRFIPDSMDFIHPPRDIATEVVFAAALLSILLAPANYQALDSQSQALQMSKVTVSWDVDEPHRVKTLNQKFSPDKLADLELKEFLASYESESDDDDDDEKEKIKKAYRDLVESGDVESDEEEEKENDLDMVVQFNTGLEDLKEGEGFREESSSGGKKTHSGTRVDENGGDGSKGLKGYIILLKGKVERWQMRRYLGLILMMIRDSHLQSLINEKIPWADPDDDSRFASAISDHKYALDPTNPRFKRSFTFVKQIAQKQKEDPTSHEQVEAKETKSKEELSTKDDGMLGTKKRSFTESATVKSLRLKIQQKKAELAQLMKKKAKAN</sequence>
<keyword evidence="9" id="KW-1185">Reference proteome</keyword>
<dbReference type="eggNOG" id="KOG2318">
    <property type="taxonomic scope" value="Eukaryota"/>
</dbReference>
<dbReference type="InterPro" id="IPR039754">
    <property type="entry name" value="Esf1"/>
</dbReference>
<name>A0A0D3B9B3_BRAOL</name>
<dbReference type="Pfam" id="PF08159">
    <property type="entry name" value="NUC153"/>
    <property type="match status" value="1"/>
</dbReference>
<keyword evidence="3" id="KW-0175">Coiled coil</keyword>
<reference evidence="8" key="2">
    <citation type="submission" date="2015-03" db="UniProtKB">
        <authorList>
            <consortium name="EnsemblPlants"/>
        </authorList>
    </citation>
    <scope>IDENTIFICATION</scope>
</reference>
<dbReference type="Proteomes" id="UP000032141">
    <property type="component" value="Chromosome C3"/>
</dbReference>
<comment type="similarity">
    <text evidence="2">Belongs to the ESF1 family.</text>
</comment>
<feature type="compositionally biased region" description="Basic and acidic residues" evidence="5">
    <location>
        <begin position="293"/>
        <end position="302"/>
    </location>
</feature>
<dbReference type="InterPro" id="IPR056750">
    <property type="entry name" value="RRM_ESF1"/>
</dbReference>
<feature type="compositionally biased region" description="Acidic residues" evidence="5">
    <location>
        <begin position="263"/>
        <end position="279"/>
    </location>
</feature>
<dbReference type="GO" id="GO:0005730">
    <property type="term" value="C:nucleolus"/>
    <property type="evidence" value="ECO:0007669"/>
    <property type="project" value="UniProtKB-SubCell"/>
</dbReference>
<evidence type="ECO:0000256" key="2">
    <source>
        <dbReference type="ARBA" id="ARBA00009087"/>
    </source>
</evidence>
<dbReference type="GO" id="GO:0003723">
    <property type="term" value="F:RNA binding"/>
    <property type="evidence" value="ECO:0007669"/>
    <property type="project" value="TreeGrafter"/>
</dbReference>
<feature type="region of interest" description="Disordered" evidence="5">
    <location>
        <begin position="407"/>
        <end position="451"/>
    </location>
</feature>
<evidence type="ECO:0000313" key="8">
    <source>
        <dbReference type="EnsemblPlants" id="Bo3g055290.1"/>
    </source>
</evidence>
<dbReference type="InterPro" id="IPR012580">
    <property type="entry name" value="NUC153"/>
</dbReference>
<dbReference type="GO" id="GO:0006364">
    <property type="term" value="P:rRNA processing"/>
    <property type="evidence" value="ECO:0007669"/>
    <property type="project" value="InterPro"/>
</dbReference>